<dbReference type="OrthoDB" id="7989657at2"/>
<proteinExistence type="inferred from homology"/>
<name>A0A175R4W4_9HYPH</name>
<dbReference type="Gene3D" id="1.10.150.240">
    <property type="entry name" value="Putative phosphatase, domain 2"/>
    <property type="match status" value="1"/>
</dbReference>
<dbReference type="InterPro" id="IPR051540">
    <property type="entry name" value="S-2-haloacid_dehalogenase"/>
</dbReference>
<dbReference type="PATRIC" id="fig|401562.3.peg.3537"/>
<dbReference type="SUPFAM" id="SSF56784">
    <property type="entry name" value="HAD-like"/>
    <property type="match status" value="1"/>
</dbReference>
<dbReference type="Pfam" id="PF00702">
    <property type="entry name" value="Hydrolase"/>
    <property type="match status" value="1"/>
</dbReference>
<dbReference type="NCBIfam" id="TIGR01428">
    <property type="entry name" value="HAD_type_II"/>
    <property type="match status" value="1"/>
</dbReference>
<reference evidence="4 5" key="1">
    <citation type="journal article" date="2016" name="Front. Microbiol.">
        <title>Genomic Resource of Rice Seed Associated Bacteria.</title>
        <authorList>
            <person name="Midha S."/>
            <person name="Bansal K."/>
            <person name="Sharma S."/>
            <person name="Kumar N."/>
            <person name="Patil P.P."/>
            <person name="Chaudhry V."/>
            <person name="Patil P.B."/>
        </authorList>
    </citation>
    <scope>NUCLEOTIDE SEQUENCE [LARGE SCALE GENOMIC DNA]</scope>
    <source>
        <strain evidence="4 5">NS226</strain>
    </source>
</reference>
<dbReference type="AlphaFoldDB" id="A0A175R4W4"/>
<dbReference type="EMBL" id="LDPZ01000049">
    <property type="protein sequence ID" value="KTQ86468.1"/>
    <property type="molecule type" value="Genomic_DNA"/>
</dbReference>
<comment type="caution">
    <text evidence="4">The sequence shown here is derived from an EMBL/GenBank/DDBJ whole genome shotgun (WGS) entry which is preliminary data.</text>
</comment>
<dbReference type="PRINTS" id="PR00413">
    <property type="entry name" value="HADHALOGNASE"/>
</dbReference>
<evidence type="ECO:0000313" key="4">
    <source>
        <dbReference type="EMBL" id="KTQ86468.1"/>
    </source>
</evidence>
<sequence>MPQTPSVIVFDVNETLIDITVLEPLFARLFSDVSVMRQWFAELILQSEALTLAGLYVRFDELAAGVLRMVAEVRGVSVQTSDVEELGTLLRTMPAHSDAAPALASLKQAGFRLATLTNSPPSTAPSPLERAGLASFFDRNYSVDQVRRFKPAPETYRMVAEDEGLSPADLCLVACHVWDTVGAQAAGCFAGLVERPGNAALRAEGVPFPDVVAPDLYQLATEIVRRWGRSAAER</sequence>
<accession>A0A175R4W4</accession>
<dbReference type="Gene3D" id="3.40.50.1000">
    <property type="entry name" value="HAD superfamily/HAD-like"/>
    <property type="match status" value="1"/>
</dbReference>
<dbReference type="InterPro" id="IPR023214">
    <property type="entry name" value="HAD_sf"/>
</dbReference>
<comment type="function">
    <text evidence="3">Catalyzes the hydrolytic dehalogenation of small (S)-2-haloalkanoic acids to yield the corresponding (R)-2-hydroxyalkanoic acids.</text>
</comment>
<dbReference type="EC" id="3.8.1.2" evidence="3"/>
<comment type="similarity">
    <text evidence="1 3">Belongs to the HAD-like hydrolase superfamily. S-2-haloalkanoic acid dehalogenase family.</text>
</comment>
<dbReference type="SFLD" id="SFLDG01129">
    <property type="entry name" value="C1.5:_HAD__Beta-PGM__Phosphata"/>
    <property type="match status" value="1"/>
</dbReference>
<dbReference type="RefSeq" id="WP_058636120.1">
    <property type="nucleotide sequence ID" value="NZ_LDPZ01000049.1"/>
</dbReference>
<protein>
    <recommendedName>
        <fullName evidence="3">(S)-2-haloacid dehalogenase</fullName>
        <ecNumber evidence="3">3.8.1.2</ecNumber>
    </recommendedName>
    <alternativeName>
        <fullName evidence="3">2-haloalkanoic acid dehalogenase</fullName>
    </alternativeName>
    <alternativeName>
        <fullName evidence="3">Halocarboxylic acid halidohydrolase</fullName>
    </alternativeName>
    <alternativeName>
        <fullName evidence="3">L-2-haloacid dehalogenase</fullName>
    </alternativeName>
</protein>
<gene>
    <name evidence="4" type="ORF">NS226_17980</name>
</gene>
<evidence type="ECO:0000256" key="2">
    <source>
        <dbReference type="ARBA" id="ARBA00022801"/>
    </source>
</evidence>
<dbReference type="InterPro" id="IPR006439">
    <property type="entry name" value="HAD-SF_hydro_IA"/>
</dbReference>
<dbReference type="PANTHER" id="PTHR43316">
    <property type="entry name" value="HYDROLASE, HALOACID DELAHOGENASE-RELATED"/>
    <property type="match status" value="1"/>
</dbReference>
<evidence type="ECO:0000256" key="3">
    <source>
        <dbReference type="RuleBase" id="RU368077"/>
    </source>
</evidence>
<organism evidence="4 5">
    <name type="scientific">Aureimonas ureilytica</name>
    <dbReference type="NCBI Taxonomy" id="401562"/>
    <lineage>
        <taxon>Bacteria</taxon>
        <taxon>Pseudomonadati</taxon>
        <taxon>Pseudomonadota</taxon>
        <taxon>Alphaproteobacteria</taxon>
        <taxon>Hyphomicrobiales</taxon>
        <taxon>Aurantimonadaceae</taxon>
        <taxon>Aureimonas</taxon>
    </lineage>
</organism>
<evidence type="ECO:0000256" key="1">
    <source>
        <dbReference type="ARBA" id="ARBA00008106"/>
    </source>
</evidence>
<dbReference type="PANTHER" id="PTHR43316:SF3">
    <property type="entry name" value="HALOACID DEHALOGENASE, TYPE II (AFU_ORTHOLOGUE AFUA_2G07750)-RELATED"/>
    <property type="match status" value="1"/>
</dbReference>
<dbReference type="NCBIfam" id="TIGR01493">
    <property type="entry name" value="HAD-SF-IA-v2"/>
    <property type="match status" value="1"/>
</dbReference>
<dbReference type="GO" id="GO:0018784">
    <property type="term" value="F:(S)-2-haloacid dehalogenase activity"/>
    <property type="evidence" value="ECO:0007669"/>
    <property type="project" value="UniProtKB-UniRule"/>
</dbReference>
<evidence type="ECO:0000313" key="5">
    <source>
        <dbReference type="Proteomes" id="UP000078272"/>
    </source>
</evidence>
<dbReference type="SFLD" id="SFLDS00003">
    <property type="entry name" value="Haloacid_Dehalogenase"/>
    <property type="match status" value="1"/>
</dbReference>
<dbReference type="InterPro" id="IPR036412">
    <property type="entry name" value="HAD-like_sf"/>
</dbReference>
<dbReference type="CDD" id="cd02588">
    <property type="entry name" value="HAD_L2-DEX"/>
    <property type="match status" value="1"/>
</dbReference>
<dbReference type="InterPro" id="IPR023198">
    <property type="entry name" value="PGP-like_dom2"/>
</dbReference>
<keyword evidence="2 3" id="KW-0378">Hydrolase</keyword>
<dbReference type="Proteomes" id="UP000078272">
    <property type="component" value="Unassembled WGS sequence"/>
</dbReference>
<dbReference type="STRING" id="401562.NS365_18070"/>
<dbReference type="InterPro" id="IPR006328">
    <property type="entry name" value="2-HAD"/>
</dbReference>
<comment type="catalytic activity">
    <reaction evidence="3">
        <text>an (S)-2-haloacid + H2O = a (2R)-2-hydroxycarboxylate + a halide anion + H(+)</text>
        <dbReference type="Rhea" id="RHEA:11192"/>
        <dbReference type="ChEBI" id="CHEBI:15377"/>
        <dbReference type="ChEBI" id="CHEBI:15378"/>
        <dbReference type="ChEBI" id="CHEBI:16042"/>
        <dbReference type="ChEBI" id="CHEBI:58314"/>
        <dbReference type="ChEBI" id="CHEBI:137405"/>
        <dbReference type="EC" id="3.8.1.2"/>
    </reaction>
</comment>